<accession>A0A0A2L9N3</accession>
<organism evidence="3 4">
    <name type="scientific">Penicillium italicum</name>
    <name type="common">Blue mold</name>
    <dbReference type="NCBI Taxonomy" id="40296"/>
    <lineage>
        <taxon>Eukaryota</taxon>
        <taxon>Fungi</taxon>
        <taxon>Dikarya</taxon>
        <taxon>Ascomycota</taxon>
        <taxon>Pezizomycotina</taxon>
        <taxon>Eurotiomycetes</taxon>
        <taxon>Eurotiomycetidae</taxon>
        <taxon>Eurotiales</taxon>
        <taxon>Aspergillaceae</taxon>
        <taxon>Penicillium</taxon>
    </lineage>
</organism>
<dbReference type="HOGENOM" id="CLU_2096388_0_0_1"/>
<protein>
    <submittedName>
        <fullName evidence="3">Uncharacterized protein</fullName>
    </submittedName>
</protein>
<evidence type="ECO:0000256" key="2">
    <source>
        <dbReference type="SAM" id="SignalP"/>
    </source>
</evidence>
<feature type="signal peptide" evidence="2">
    <location>
        <begin position="1"/>
        <end position="21"/>
    </location>
</feature>
<dbReference type="Proteomes" id="UP000030104">
    <property type="component" value="Unassembled WGS sequence"/>
</dbReference>
<name>A0A0A2L9N3_PENIT</name>
<reference evidence="3 4" key="1">
    <citation type="journal article" date="2015" name="Mol. Plant Microbe Interact.">
        <title>Genome, transcriptome, and functional analyses of Penicillium expansum provide new insights into secondary metabolism and pathogenicity.</title>
        <authorList>
            <person name="Ballester A.R."/>
            <person name="Marcet-Houben M."/>
            <person name="Levin E."/>
            <person name="Sela N."/>
            <person name="Selma-Lazaro C."/>
            <person name="Carmona L."/>
            <person name="Wisniewski M."/>
            <person name="Droby S."/>
            <person name="Gonzalez-Candelas L."/>
            <person name="Gabaldon T."/>
        </authorList>
    </citation>
    <scope>NUCLEOTIDE SEQUENCE [LARGE SCALE GENOMIC DNA]</scope>
    <source>
        <strain evidence="3 4">PHI-1</strain>
    </source>
</reference>
<dbReference type="OMA" id="YPYPYYK"/>
<dbReference type="PhylomeDB" id="A0A0A2L9N3"/>
<dbReference type="AlphaFoldDB" id="A0A0A2L9N3"/>
<feature type="region of interest" description="Disordered" evidence="1">
    <location>
        <begin position="27"/>
        <end position="49"/>
    </location>
</feature>
<evidence type="ECO:0000313" key="4">
    <source>
        <dbReference type="Proteomes" id="UP000030104"/>
    </source>
</evidence>
<dbReference type="EMBL" id="JQGA01000427">
    <property type="protein sequence ID" value="KGO75891.1"/>
    <property type="molecule type" value="Genomic_DNA"/>
</dbReference>
<sequence length="121" mass="13628">MKSPIYVLAVLLPFLTQIATATPVAEPEFDELEERGRGNDKDNNHHGWDDRNVCEVKRTYPYYKYPCASSPKVGTSIQGAIFTPSCRYQNGDSGVWYLAPKGWVKEQDKPRRCPGTTKACT</sequence>
<feature type="compositionally biased region" description="Basic and acidic residues" evidence="1">
    <location>
        <begin position="34"/>
        <end position="49"/>
    </location>
</feature>
<dbReference type="OrthoDB" id="4369767at2759"/>
<feature type="chain" id="PRO_5001990926" evidence="2">
    <location>
        <begin position="22"/>
        <end position="121"/>
    </location>
</feature>
<evidence type="ECO:0000256" key="1">
    <source>
        <dbReference type="SAM" id="MobiDB-lite"/>
    </source>
</evidence>
<keyword evidence="2" id="KW-0732">Signal</keyword>
<keyword evidence="4" id="KW-1185">Reference proteome</keyword>
<gene>
    <name evidence="3" type="ORF">PITC_033370</name>
</gene>
<evidence type="ECO:0000313" key="3">
    <source>
        <dbReference type="EMBL" id="KGO75891.1"/>
    </source>
</evidence>
<proteinExistence type="predicted"/>
<comment type="caution">
    <text evidence="3">The sequence shown here is derived from an EMBL/GenBank/DDBJ whole genome shotgun (WGS) entry which is preliminary data.</text>
</comment>